<dbReference type="Pfam" id="PF11804">
    <property type="entry name" value="DUF3325"/>
    <property type="match status" value="1"/>
</dbReference>
<keyword evidence="1" id="KW-1133">Transmembrane helix</keyword>
<feature type="transmembrane region" description="Helical" evidence="1">
    <location>
        <begin position="67"/>
        <end position="86"/>
    </location>
</feature>
<sequence>MTLLALLLIILGFIHFSASTRASFKVFFGRGRPQTDLRNWLHIVGYLYLIAALLPCLAGWNFQMAIVVWLGLLHVGAVGVTLMLTYSPGLVRRLWLWGCLGRLGKPFLPKASN</sequence>
<evidence type="ECO:0000313" key="2">
    <source>
        <dbReference type="EMBL" id="SIS59262.1"/>
    </source>
</evidence>
<dbReference type="EMBL" id="FTOH01000002">
    <property type="protein sequence ID" value="SIS59262.1"/>
    <property type="molecule type" value="Genomic_DNA"/>
</dbReference>
<dbReference type="STRING" id="484498.SAMN05421686_102423"/>
<keyword evidence="1" id="KW-0812">Transmembrane</keyword>
<dbReference type="OrthoDB" id="6009065at2"/>
<feature type="transmembrane region" description="Helical" evidence="1">
    <location>
        <begin position="40"/>
        <end position="60"/>
    </location>
</feature>
<dbReference type="RefSeq" id="WP_076514527.1">
    <property type="nucleotide sequence ID" value="NZ_FTOH01000002.1"/>
</dbReference>
<protein>
    <recommendedName>
        <fullName evidence="4">DUF3325 domain-containing protein</fullName>
    </recommendedName>
</protein>
<evidence type="ECO:0000313" key="3">
    <source>
        <dbReference type="Proteomes" id="UP000185639"/>
    </source>
</evidence>
<reference evidence="3" key="1">
    <citation type="submission" date="2017-01" db="EMBL/GenBank/DDBJ databases">
        <authorList>
            <person name="Varghese N."/>
            <person name="Submissions S."/>
        </authorList>
    </citation>
    <scope>NUCLEOTIDE SEQUENCE [LARGE SCALE GENOMIC DNA]</scope>
    <source>
        <strain evidence="3">DSM 24913</strain>
    </source>
</reference>
<dbReference type="Proteomes" id="UP000185639">
    <property type="component" value="Unassembled WGS sequence"/>
</dbReference>
<dbReference type="InterPro" id="IPR021762">
    <property type="entry name" value="DUF3325"/>
</dbReference>
<organism evidence="2 3">
    <name type="scientific">Thalassolituus maritimus</name>
    <dbReference type="NCBI Taxonomy" id="484498"/>
    <lineage>
        <taxon>Bacteria</taxon>
        <taxon>Pseudomonadati</taxon>
        <taxon>Pseudomonadota</taxon>
        <taxon>Gammaproteobacteria</taxon>
        <taxon>Oceanospirillales</taxon>
        <taxon>Oceanospirillaceae</taxon>
        <taxon>Thalassolituus</taxon>
    </lineage>
</organism>
<dbReference type="AlphaFoldDB" id="A0A1N7KCG2"/>
<evidence type="ECO:0008006" key="4">
    <source>
        <dbReference type="Google" id="ProtNLM"/>
    </source>
</evidence>
<accession>A0A1N7KCG2</accession>
<keyword evidence="3" id="KW-1185">Reference proteome</keyword>
<keyword evidence="1" id="KW-0472">Membrane</keyword>
<evidence type="ECO:0000256" key="1">
    <source>
        <dbReference type="SAM" id="Phobius"/>
    </source>
</evidence>
<proteinExistence type="predicted"/>
<gene>
    <name evidence="2" type="ORF">SAMN05421686_102423</name>
</gene>
<name>A0A1N7KCG2_9GAMM</name>